<keyword evidence="2" id="KW-1185">Reference proteome</keyword>
<name>A0A8S4QW87_9NEOP</name>
<reference evidence="1" key="1">
    <citation type="submission" date="2022-03" db="EMBL/GenBank/DDBJ databases">
        <authorList>
            <person name="Lindestad O."/>
        </authorList>
    </citation>
    <scope>NUCLEOTIDE SEQUENCE</scope>
</reference>
<proteinExistence type="predicted"/>
<evidence type="ECO:0000313" key="2">
    <source>
        <dbReference type="Proteomes" id="UP000838756"/>
    </source>
</evidence>
<comment type="caution">
    <text evidence="1">The sequence shown here is derived from an EMBL/GenBank/DDBJ whole genome shotgun (WGS) entry which is preliminary data.</text>
</comment>
<dbReference type="Proteomes" id="UP000838756">
    <property type="component" value="Unassembled WGS sequence"/>
</dbReference>
<evidence type="ECO:0000313" key="1">
    <source>
        <dbReference type="EMBL" id="CAH2217784.1"/>
    </source>
</evidence>
<protein>
    <submittedName>
        <fullName evidence="1">Jg1175 protein</fullName>
    </submittedName>
</protein>
<accession>A0A8S4QW87</accession>
<gene>
    <name evidence="1" type="primary">jg1175</name>
    <name evidence="1" type="ORF">PAEG_LOCUS5666</name>
</gene>
<dbReference type="EMBL" id="CAKXAJ010018549">
    <property type="protein sequence ID" value="CAH2217784.1"/>
    <property type="molecule type" value="Genomic_DNA"/>
</dbReference>
<organism evidence="1 2">
    <name type="scientific">Pararge aegeria aegeria</name>
    <dbReference type="NCBI Taxonomy" id="348720"/>
    <lineage>
        <taxon>Eukaryota</taxon>
        <taxon>Metazoa</taxon>
        <taxon>Ecdysozoa</taxon>
        <taxon>Arthropoda</taxon>
        <taxon>Hexapoda</taxon>
        <taxon>Insecta</taxon>
        <taxon>Pterygota</taxon>
        <taxon>Neoptera</taxon>
        <taxon>Endopterygota</taxon>
        <taxon>Lepidoptera</taxon>
        <taxon>Glossata</taxon>
        <taxon>Ditrysia</taxon>
        <taxon>Papilionoidea</taxon>
        <taxon>Nymphalidae</taxon>
        <taxon>Satyrinae</taxon>
        <taxon>Satyrini</taxon>
        <taxon>Parargina</taxon>
        <taxon>Pararge</taxon>
    </lineage>
</organism>
<dbReference type="AlphaFoldDB" id="A0A8S4QW87"/>
<sequence length="461" mass="53025">MNYNQSKNSIIVGNTLDLPKTNRDNEESGKFSRRPLVLSSEDVAEMAVASSRARLMMELVKNPINISRDDELYLLSKENESIPAHAMTALAPSISKRIIPTYPTLIQNPRWKCSDETYSPHSQTELEEDQQFRCKCHKCKMKQCQNREDLQENIKSFTFKDNIMRFTDKSTMTPKLIDAYCEACRPLNRTPKTSDAYISTSDTDVRAAVSIQKTPTKPAPILKKRQCDNCFSYHKYNDEKNVCSSVVSYDEAVRDTHKYNDYEKLLSYMPKREIADSLCHINRGNARVDETFRKNLYNEGISDSIADTTISKFSGCSTRLQPPTKCPIKDFSRFHGSIRPSIKRDYSKVSYKCDVEKKSVVPFAHRVQSKYHYGCKKSVKKVDFQYEECVRHEAAVSNETKCRIPRLAQVSRVLLCDRPKSKLPKKLLTSERDIDSFVGNRRVNLIRKSSNPKLFNLFSSC</sequence>
<dbReference type="OrthoDB" id="7354419at2759"/>